<protein>
    <submittedName>
        <fullName evidence="2">Uncharacterized protein</fullName>
    </submittedName>
</protein>
<sequence>MRSEDSGQWGFQALADGAHHNTFLTGMPSTAPGHCMLLSSTSSPPPLVHSAFYTWDRKFTAAFSRSPIAQIGSSLTTPTENQSHHRDFTTSSMSHLDVNMNCEAIYSSARCESSRCPRFTEDRSHEGQPLRPLLGNTGHGTGKSADFRGYLVICTRLLPSYAGLEVMLDIAENLRHCRPREKKPEMQVQQSQ</sequence>
<accession>A0A091CZS4</accession>
<proteinExistence type="predicted"/>
<evidence type="ECO:0000313" key="3">
    <source>
        <dbReference type="Proteomes" id="UP000028990"/>
    </source>
</evidence>
<dbReference type="Proteomes" id="UP000028990">
    <property type="component" value="Unassembled WGS sequence"/>
</dbReference>
<feature type="region of interest" description="Disordered" evidence="1">
    <location>
        <begin position="120"/>
        <end position="139"/>
    </location>
</feature>
<evidence type="ECO:0000313" key="2">
    <source>
        <dbReference type="EMBL" id="KFO23435.1"/>
    </source>
</evidence>
<evidence type="ECO:0000256" key="1">
    <source>
        <dbReference type="SAM" id="MobiDB-lite"/>
    </source>
</evidence>
<reference evidence="2 3" key="1">
    <citation type="submission" date="2013-11" db="EMBL/GenBank/DDBJ databases">
        <title>The Damaraland mole rat (Fukomys damarensis) genome and evolution of African mole rats.</title>
        <authorList>
            <person name="Gladyshev V.N."/>
            <person name="Fang X."/>
        </authorList>
    </citation>
    <scope>NUCLEOTIDE SEQUENCE [LARGE SCALE GENOMIC DNA]</scope>
    <source>
        <tissue evidence="2">Liver</tissue>
    </source>
</reference>
<dbReference type="AlphaFoldDB" id="A0A091CZS4"/>
<dbReference type="EMBL" id="KN123763">
    <property type="protein sequence ID" value="KFO23435.1"/>
    <property type="molecule type" value="Genomic_DNA"/>
</dbReference>
<organism evidence="2 3">
    <name type="scientific">Fukomys damarensis</name>
    <name type="common">Damaraland mole rat</name>
    <name type="synonym">Cryptomys damarensis</name>
    <dbReference type="NCBI Taxonomy" id="885580"/>
    <lineage>
        <taxon>Eukaryota</taxon>
        <taxon>Metazoa</taxon>
        <taxon>Chordata</taxon>
        <taxon>Craniata</taxon>
        <taxon>Vertebrata</taxon>
        <taxon>Euteleostomi</taxon>
        <taxon>Mammalia</taxon>
        <taxon>Eutheria</taxon>
        <taxon>Euarchontoglires</taxon>
        <taxon>Glires</taxon>
        <taxon>Rodentia</taxon>
        <taxon>Hystricomorpha</taxon>
        <taxon>Bathyergidae</taxon>
        <taxon>Fukomys</taxon>
    </lineage>
</organism>
<gene>
    <name evidence="2" type="ORF">H920_15195</name>
</gene>
<name>A0A091CZS4_FUKDA</name>
<keyword evidence="3" id="KW-1185">Reference proteome</keyword>